<accession>A0A854QBE9</accession>
<proteinExistence type="predicted"/>
<gene>
    <name evidence="4" type="ORF">C361_04365</name>
</gene>
<feature type="compositionally biased region" description="Polar residues" evidence="1">
    <location>
        <begin position="483"/>
        <end position="492"/>
    </location>
</feature>
<evidence type="ECO:0000256" key="2">
    <source>
        <dbReference type="SAM" id="Phobius"/>
    </source>
</evidence>
<dbReference type="PANTHER" id="PTHR37487">
    <property type="entry name" value="CHROMOSOME 1, WHOLE GENOME SHOTGUN SEQUENCE"/>
    <property type="match status" value="1"/>
</dbReference>
<protein>
    <submittedName>
        <fullName evidence="4">Uncharacterized protein</fullName>
    </submittedName>
</protein>
<comment type="caution">
    <text evidence="4">The sequence shown here is derived from an EMBL/GenBank/DDBJ whole genome shotgun (WGS) entry which is preliminary data.</text>
</comment>
<sequence length="570" mass="59381">MICFLRHPLLPIAALALFSKAVLGFSFTLENTSPKQCEEVEIKWSGGQSPWSLTIIPAYDYPTTVSIPSSSYDGNTNTGSYNWTVNYPSGTSFVIMMSDGSGTGTGGVSPLYKISGTSSSSCNLRSASTDFLFYLNETSLTQCDPVEIYWDASAVSPVSILGAIPGGQVFQLVSADGDTTSLVWNTNIQSGTKVIFAAFDSGTHKQGGSSDLLTIGGSSDSSCIDSSSPSSTSSASQATQTGTSANSSSGTKTNVGGVKTVTAITTETASPGGAAGLSTGAIVGIVVSAVLAVAVLQIALVWFCCRRQIKALIYHRREMRGQEVKPGGDVDLGLASRNSYSSVRLSDQTPVTGDYYATEAARSSHYSNAAHSGVPRSGSGDDFDAASSISPFWDGAAPVPPRSNSIASMVASSRPPTIGALGFDSDTDSLVPPRPLTLHDRGRNDSLSNSSILIPETIGEGGYPSPAISHTTLSPLVPGSPNLGATGSNSNRNMTKAQMATSLNAHNPDESAPAGEDFGARLPPQNAPTGGFRRHEDAGRIDAPPPNEESVEDLPPMYMPEWENDSQRQS</sequence>
<dbReference type="EMBL" id="AMKT01000056">
    <property type="protein sequence ID" value="OXG18243.1"/>
    <property type="molecule type" value="Genomic_DNA"/>
</dbReference>
<keyword evidence="2" id="KW-0812">Transmembrane</keyword>
<evidence type="ECO:0000256" key="1">
    <source>
        <dbReference type="SAM" id="MobiDB-lite"/>
    </source>
</evidence>
<evidence type="ECO:0000313" key="4">
    <source>
        <dbReference type="EMBL" id="OXG18243.1"/>
    </source>
</evidence>
<keyword evidence="2" id="KW-0472">Membrane</keyword>
<feature type="region of interest" description="Disordered" evidence="1">
    <location>
        <begin position="505"/>
        <end position="570"/>
    </location>
</feature>
<keyword evidence="2" id="KW-1133">Transmembrane helix</keyword>
<feature type="region of interest" description="Disordered" evidence="1">
    <location>
        <begin position="463"/>
        <end position="492"/>
    </location>
</feature>
<feature type="region of interest" description="Disordered" evidence="1">
    <location>
        <begin position="223"/>
        <end position="252"/>
    </location>
</feature>
<keyword evidence="3" id="KW-0732">Signal</keyword>
<evidence type="ECO:0000313" key="5">
    <source>
        <dbReference type="Proteomes" id="UP000199727"/>
    </source>
</evidence>
<dbReference type="OrthoDB" id="2591431at2759"/>
<reference evidence="4 5" key="1">
    <citation type="submission" date="2017-06" db="EMBL/GenBank/DDBJ databases">
        <title>Global population genomics of the pathogenic fungus Cryptococcus neoformans var. grubii.</title>
        <authorList>
            <person name="Cuomo C."/>
            <person name="Litvintseva A."/>
            <person name="Chen Y."/>
            <person name="Young S."/>
            <person name="Zeng Q."/>
            <person name="Chapman S."/>
            <person name="Gujja S."/>
            <person name="Saif S."/>
            <person name="Birren B."/>
        </authorList>
    </citation>
    <scope>NUCLEOTIDE SEQUENCE [LARGE SCALE GENOMIC DNA]</scope>
    <source>
        <strain evidence="4 5">Tu259-1</strain>
    </source>
</reference>
<evidence type="ECO:0000256" key="3">
    <source>
        <dbReference type="SAM" id="SignalP"/>
    </source>
</evidence>
<name>A0A854QBE9_CRYNE</name>
<organism evidence="4 5">
    <name type="scientific">Cryptococcus neoformans Tu259-1</name>
    <dbReference type="NCBI Taxonomy" id="1230072"/>
    <lineage>
        <taxon>Eukaryota</taxon>
        <taxon>Fungi</taxon>
        <taxon>Dikarya</taxon>
        <taxon>Basidiomycota</taxon>
        <taxon>Agaricomycotina</taxon>
        <taxon>Tremellomycetes</taxon>
        <taxon>Tremellales</taxon>
        <taxon>Cryptococcaceae</taxon>
        <taxon>Cryptococcus</taxon>
        <taxon>Cryptococcus neoformans species complex</taxon>
    </lineage>
</organism>
<dbReference type="AlphaFoldDB" id="A0A854QBE9"/>
<feature type="signal peptide" evidence="3">
    <location>
        <begin position="1"/>
        <end position="24"/>
    </location>
</feature>
<feature type="chain" id="PRO_5032914432" evidence="3">
    <location>
        <begin position="25"/>
        <end position="570"/>
    </location>
</feature>
<feature type="transmembrane region" description="Helical" evidence="2">
    <location>
        <begin position="281"/>
        <end position="305"/>
    </location>
</feature>
<dbReference type="PANTHER" id="PTHR37487:SF3">
    <property type="entry name" value="CLEAVAGE_POLYADENYLATION SPECIFICITY FACTOR A SUBUNIT N-TERMINAL DOMAIN-CONTAINING PROTEIN"/>
    <property type="match status" value="1"/>
</dbReference>
<dbReference type="Proteomes" id="UP000199727">
    <property type="component" value="Unassembled WGS sequence"/>
</dbReference>